<accession>A0A915JLU2</accession>
<feature type="region of interest" description="Disordered" evidence="1">
    <location>
        <begin position="24"/>
        <end position="51"/>
    </location>
</feature>
<sequence length="60" mass="6667">MSDIDKQLDLLEFVSGALNLKRRKKRAIHDDPSSSNGTLPLSNETLASKNNPPCIKNINF</sequence>
<dbReference type="AlphaFoldDB" id="A0A915JLU2"/>
<evidence type="ECO:0000313" key="3">
    <source>
        <dbReference type="WBParaSite" id="nRc.2.0.1.t27174-RA"/>
    </source>
</evidence>
<feature type="compositionally biased region" description="Polar residues" evidence="1">
    <location>
        <begin position="33"/>
        <end position="51"/>
    </location>
</feature>
<keyword evidence="2" id="KW-1185">Reference proteome</keyword>
<name>A0A915JLU2_ROMCU</name>
<dbReference type="Proteomes" id="UP000887565">
    <property type="component" value="Unplaced"/>
</dbReference>
<reference evidence="3" key="1">
    <citation type="submission" date="2022-11" db="UniProtKB">
        <authorList>
            <consortium name="WormBaseParasite"/>
        </authorList>
    </citation>
    <scope>IDENTIFICATION</scope>
</reference>
<protein>
    <submittedName>
        <fullName evidence="3">Uncharacterized protein</fullName>
    </submittedName>
</protein>
<dbReference type="WBParaSite" id="nRc.2.0.1.t27174-RA">
    <property type="protein sequence ID" value="nRc.2.0.1.t27174-RA"/>
    <property type="gene ID" value="nRc.2.0.1.g27174"/>
</dbReference>
<organism evidence="2 3">
    <name type="scientific">Romanomermis culicivorax</name>
    <name type="common">Nematode worm</name>
    <dbReference type="NCBI Taxonomy" id="13658"/>
    <lineage>
        <taxon>Eukaryota</taxon>
        <taxon>Metazoa</taxon>
        <taxon>Ecdysozoa</taxon>
        <taxon>Nematoda</taxon>
        <taxon>Enoplea</taxon>
        <taxon>Dorylaimia</taxon>
        <taxon>Mermithida</taxon>
        <taxon>Mermithoidea</taxon>
        <taxon>Mermithidae</taxon>
        <taxon>Romanomermis</taxon>
    </lineage>
</organism>
<evidence type="ECO:0000256" key="1">
    <source>
        <dbReference type="SAM" id="MobiDB-lite"/>
    </source>
</evidence>
<proteinExistence type="predicted"/>
<evidence type="ECO:0000313" key="2">
    <source>
        <dbReference type="Proteomes" id="UP000887565"/>
    </source>
</evidence>